<dbReference type="OrthoDB" id="270322at2759"/>
<evidence type="ECO:0000256" key="2">
    <source>
        <dbReference type="SAM" id="Phobius"/>
    </source>
</evidence>
<reference evidence="3 4" key="1">
    <citation type="journal article" date="2013" name="PLoS ONE">
        <title>Predicting the Proteins of Angomonas deanei, Strigomonas culicis and Their Respective Endosymbionts Reveals New Aspects of the Trypanosomatidae Family.</title>
        <authorList>
            <person name="Motta M.C."/>
            <person name="Martins A.C."/>
            <person name="de Souza S.S."/>
            <person name="Catta-Preta C.M."/>
            <person name="Silva R."/>
            <person name="Klein C.C."/>
            <person name="de Almeida L.G."/>
            <person name="de Lima Cunha O."/>
            <person name="Ciapina L.P."/>
            <person name="Brocchi M."/>
            <person name="Colabardini A.C."/>
            <person name="de Araujo Lima B."/>
            <person name="Machado C.R."/>
            <person name="de Almeida Soares C.M."/>
            <person name="Probst C.M."/>
            <person name="de Menezes C.B."/>
            <person name="Thompson C.E."/>
            <person name="Bartholomeu D.C."/>
            <person name="Gradia D.F."/>
            <person name="Pavoni D.P."/>
            <person name="Grisard E.C."/>
            <person name="Fantinatti-Garboggini F."/>
            <person name="Marchini F.K."/>
            <person name="Rodrigues-Luiz G.F."/>
            <person name="Wagner G."/>
            <person name="Goldman G.H."/>
            <person name="Fietto J.L."/>
            <person name="Elias M.C."/>
            <person name="Goldman M.H."/>
            <person name="Sagot M.F."/>
            <person name="Pereira M."/>
            <person name="Stoco P.H."/>
            <person name="de Mendonca-Neto R.P."/>
            <person name="Teixeira S.M."/>
            <person name="Maciel T.E."/>
            <person name="de Oliveira Mendes T.A."/>
            <person name="Urmenyi T.P."/>
            <person name="de Souza W."/>
            <person name="Schenkman S."/>
            <person name="de Vasconcelos A.T."/>
        </authorList>
    </citation>
    <scope>NUCLEOTIDE SEQUENCE [LARGE SCALE GENOMIC DNA]</scope>
</reference>
<organism evidence="3 4">
    <name type="scientific">Strigomonas culicis</name>
    <dbReference type="NCBI Taxonomy" id="28005"/>
    <lineage>
        <taxon>Eukaryota</taxon>
        <taxon>Discoba</taxon>
        <taxon>Euglenozoa</taxon>
        <taxon>Kinetoplastea</taxon>
        <taxon>Metakinetoplastina</taxon>
        <taxon>Trypanosomatida</taxon>
        <taxon>Trypanosomatidae</taxon>
        <taxon>Strigomonadinae</taxon>
        <taxon>Strigomonas</taxon>
    </lineage>
</organism>
<name>S9V027_9TRYP</name>
<gene>
    <name evidence="3" type="ORF">STCU_01614</name>
</gene>
<protein>
    <submittedName>
        <fullName evidence="3">Uncharacterized protein</fullName>
    </submittedName>
</protein>
<evidence type="ECO:0000313" key="3">
    <source>
        <dbReference type="EMBL" id="EPY34379.1"/>
    </source>
</evidence>
<dbReference type="AlphaFoldDB" id="S9V027"/>
<evidence type="ECO:0000256" key="1">
    <source>
        <dbReference type="SAM" id="MobiDB-lite"/>
    </source>
</evidence>
<accession>S9V027</accession>
<feature type="compositionally biased region" description="Polar residues" evidence="1">
    <location>
        <begin position="130"/>
        <end position="139"/>
    </location>
</feature>
<feature type="transmembrane region" description="Helical" evidence="2">
    <location>
        <begin position="29"/>
        <end position="47"/>
    </location>
</feature>
<keyword evidence="4" id="KW-1185">Reference proteome</keyword>
<keyword evidence="2" id="KW-1133">Transmembrane helix</keyword>
<keyword evidence="2" id="KW-0472">Membrane</keyword>
<dbReference type="Proteomes" id="UP000015354">
    <property type="component" value="Unassembled WGS sequence"/>
</dbReference>
<keyword evidence="2" id="KW-0812">Transmembrane</keyword>
<comment type="caution">
    <text evidence="3">The sequence shown here is derived from an EMBL/GenBank/DDBJ whole genome shotgun (WGS) entry which is preliminary data.</text>
</comment>
<proteinExistence type="predicted"/>
<sequence length="139" mass="16062">MNNYARTFNKKDPLMKNIIGWKRKKDRNLVIFALSGCLLTYVAVYLNEERERHRKHKSIEKDIERERWRAQELGLRAPADDGFADTYITATTEKKGAVDWMLGVINEKLERPQEPEPRARRTDDTRASGGPSTSTGKIN</sequence>
<evidence type="ECO:0000313" key="4">
    <source>
        <dbReference type="Proteomes" id="UP000015354"/>
    </source>
</evidence>
<feature type="region of interest" description="Disordered" evidence="1">
    <location>
        <begin position="106"/>
        <end position="139"/>
    </location>
</feature>
<dbReference type="EMBL" id="ATMH01001614">
    <property type="protein sequence ID" value="EPY34379.1"/>
    <property type="molecule type" value="Genomic_DNA"/>
</dbReference>
<feature type="compositionally biased region" description="Basic and acidic residues" evidence="1">
    <location>
        <begin position="107"/>
        <end position="126"/>
    </location>
</feature>